<comment type="subcellular location">
    <subcellularLocation>
        <location evidence="1">Cell membrane</location>
        <topology evidence="1">Multi-pass membrane protein</topology>
    </subcellularLocation>
</comment>
<dbReference type="Pfam" id="PF02534">
    <property type="entry name" value="T4SS-DNA_transf"/>
    <property type="match status" value="2"/>
</dbReference>
<dbReference type="InterPro" id="IPR027417">
    <property type="entry name" value="P-loop_NTPase"/>
</dbReference>
<dbReference type="Proteomes" id="UP000013085">
    <property type="component" value="Unassembled WGS sequence"/>
</dbReference>
<reference evidence="8 9" key="1">
    <citation type="submission" date="2013-01" db="EMBL/GenBank/DDBJ databases">
        <title>The Genome Sequence of Clostridium clostridioforme 90A8.</title>
        <authorList>
            <consortium name="The Broad Institute Genome Sequencing Platform"/>
            <person name="Earl A."/>
            <person name="Ward D."/>
            <person name="Feldgarden M."/>
            <person name="Gevers D."/>
            <person name="Courvalin P."/>
            <person name="Lambert T."/>
            <person name="Walker B."/>
            <person name="Young S.K."/>
            <person name="Zeng Q."/>
            <person name="Gargeya S."/>
            <person name="Fitzgerald M."/>
            <person name="Haas B."/>
            <person name="Abouelleil A."/>
            <person name="Alvarado L."/>
            <person name="Arachchi H.M."/>
            <person name="Berlin A.M."/>
            <person name="Chapman S.B."/>
            <person name="Dewar J."/>
            <person name="Goldberg J."/>
            <person name="Griggs A."/>
            <person name="Gujja S."/>
            <person name="Hansen M."/>
            <person name="Howarth C."/>
            <person name="Imamovic A."/>
            <person name="Larimer J."/>
            <person name="McCowan C."/>
            <person name="Murphy C."/>
            <person name="Neiman D."/>
            <person name="Pearson M."/>
            <person name="Priest M."/>
            <person name="Roberts A."/>
            <person name="Saif S."/>
            <person name="Shea T."/>
            <person name="Sisk P."/>
            <person name="Sykes S."/>
            <person name="Wortman J."/>
            <person name="Nusbaum C."/>
            <person name="Birren B."/>
        </authorList>
    </citation>
    <scope>NUCLEOTIDE SEQUENCE [LARGE SCALE GENOMIC DNA]</scope>
    <source>
        <strain evidence="8 9">90A8</strain>
    </source>
</reference>
<dbReference type="PATRIC" id="fig|999408.3.peg.5000"/>
<evidence type="ECO:0008006" key="10">
    <source>
        <dbReference type="Google" id="ProtNLM"/>
    </source>
</evidence>
<feature type="transmembrane region" description="Helical" evidence="7">
    <location>
        <begin position="81"/>
        <end position="98"/>
    </location>
</feature>
<dbReference type="EMBL" id="AGYR01000055">
    <property type="protein sequence ID" value="ENZ09058.1"/>
    <property type="molecule type" value="Genomic_DNA"/>
</dbReference>
<dbReference type="PANTHER" id="PTHR37937:SF1">
    <property type="entry name" value="CONJUGATIVE TRANSFER: DNA TRANSPORT"/>
    <property type="match status" value="1"/>
</dbReference>
<dbReference type="CDD" id="cd01127">
    <property type="entry name" value="TrwB_TraG_TraD_VirD4"/>
    <property type="match status" value="1"/>
</dbReference>
<dbReference type="GO" id="GO:0005886">
    <property type="term" value="C:plasma membrane"/>
    <property type="evidence" value="ECO:0007669"/>
    <property type="project" value="UniProtKB-SubCell"/>
</dbReference>
<comment type="similarity">
    <text evidence="2">Belongs to the VirD4/TraG family.</text>
</comment>
<sequence>MSGIKNIKKKLKGFQVRPPNAEVIKKVLLHIPYVVVFYVVNKCTWLYQYCRGSTVVDRLMVLLMNYPLAFKKLLPSIQPKSLAAGTIAAVSVWAVVYFKGKNGKKFRQGEEYGSARWGNEKDIAPFIDPVFENNILLTQTERLTMNSRPKKPKYARNKNVIVIGGSGSGKTRFYVKPQLMQMPDNVSFVVTDPKGTIIVECGKMLARGTPKKDKNGKILRDKNGRVVMAPYKIKVLNTINFAKSMHYNPFHYIRSEKDILKLVNTIMVNTKGEGEKSSEDFWTKAERLLYCALIGYIYYEAPEEEQNFSTLLEFINASETREEDEEFKNAVDLLFEELERDEPNHFAVRQYKKYKLAAGVICSK</sequence>
<dbReference type="InterPro" id="IPR003688">
    <property type="entry name" value="TraG/VirD4"/>
</dbReference>
<keyword evidence="5 7" id="KW-1133">Transmembrane helix</keyword>
<keyword evidence="3" id="KW-1003">Cell membrane</keyword>
<evidence type="ECO:0000256" key="5">
    <source>
        <dbReference type="ARBA" id="ARBA00022989"/>
    </source>
</evidence>
<evidence type="ECO:0000256" key="1">
    <source>
        <dbReference type="ARBA" id="ARBA00004651"/>
    </source>
</evidence>
<dbReference type="SUPFAM" id="SSF52540">
    <property type="entry name" value="P-loop containing nucleoside triphosphate hydrolases"/>
    <property type="match status" value="1"/>
</dbReference>
<evidence type="ECO:0000256" key="3">
    <source>
        <dbReference type="ARBA" id="ARBA00022475"/>
    </source>
</evidence>
<evidence type="ECO:0000313" key="8">
    <source>
        <dbReference type="EMBL" id="ENZ09058.1"/>
    </source>
</evidence>
<evidence type="ECO:0000313" key="9">
    <source>
        <dbReference type="Proteomes" id="UP000013085"/>
    </source>
</evidence>
<name>A0A0E2HI63_9FIRM</name>
<gene>
    <name evidence="8" type="ORF">HMPREF1090_04652</name>
</gene>
<protein>
    <recommendedName>
        <fullName evidence="10">Type IV secretory system conjugative DNA transfer family protein</fullName>
    </recommendedName>
</protein>
<organism evidence="8 9">
    <name type="scientific">[Clostridium] clostridioforme 90A8</name>
    <dbReference type="NCBI Taxonomy" id="999408"/>
    <lineage>
        <taxon>Bacteria</taxon>
        <taxon>Bacillati</taxon>
        <taxon>Bacillota</taxon>
        <taxon>Clostridia</taxon>
        <taxon>Lachnospirales</taxon>
        <taxon>Lachnospiraceae</taxon>
        <taxon>Enterocloster</taxon>
    </lineage>
</organism>
<evidence type="ECO:0000256" key="4">
    <source>
        <dbReference type="ARBA" id="ARBA00022692"/>
    </source>
</evidence>
<keyword evidence="4 7" id="KW-0812">Transmembrane</keyword>
<accession>A0A0E2HI63</accession>
<feature type="transmembrane region" description="Helical" evidence="7">
    <location>
        <begin position="27"/>
        <end position="47"/>
    </location>
</feature>
<dbReference type="HOGENOM" id="CLU_015347_2_0_9"/>
<evidence type="ECO:0000256" key="2">
    <source>
        <dbReference type="ARBA" id="ARBA00008806"/>
    </source>
</evidence>
<keyword evidence="6 7" id="KW-0472">Membrane</keyword>
<proteinExistence type="inferred from homology"/>
<evidence type="ECO:0000256" key="7">
    <source>
        <dbReference type="SAM" id="Phobius"/>
    </source>
</evidence>
<dbReference type="AlphaFoldDB" id="A0A0E2HI63"/>
<evidence type="ECO:0000256" key="6">
    <source>
        <dbReference type="ARBA" id="ARBA00023136"/>
    </source>
</evidence>
<comment type="caution">
    <text evidence="8">The sequence shown here is derived from an EMBL/GenBank/DDBJ whole genome shotgun (WGS) entry which is preliminary data.</text>
</comment>
<dbReference type="PANTHER" id="PTHR37937">
    <property type="entry name" value="CONJUGATIVE TRANSFER: DNA TRANSPORT"/>
    <property type="match status" value="1"/>
</dbReference>
<dbReference type="InterPro" id="IPR051539">
    <property type="entry name" value="T4SS-coupling_protein"/>
</dbReference>